<dbReference type="Pfam" id="PF05056">
    <property type="entry name" value="DUF674"/>
    <property type="match status" value="1"/>
</dbReference>
<dbReference type="PANTHER" id="PTHR33103">
    <property type="entry name" value="OS01G0153900 PROTEIN"/>
    <property type="match status" value="1"/>
</dbReference>
<reference evidence="1" key="1">
    <citation type="submission" date="2020-01" db="EMBL/GenBank/DDBJ databases">
        <title>Genome sequence of Kobresia littledalei, the first chromosome-level genome in the family Cyperaceae.</title>
        <authorList>
            <person name="Qu G."/>
        </authorList>
    </citation>
    <scope>NUCLEOTIDE SEQUENCE</scope>
    <source>
        <strain evidence="1">C.B.Clarke</strain>
        <tissue evidence="1">Leaf</tissue>
    </source>
</reference>
<proteinExistence type="predicted"/>
<comment type="caution">
    <text evidence="1">The sequence shown here is derived from an EMBL/GenBank/DDBJ whole genome shotgun (WGS) entry which is preliminary data.</text>
</comment>
<dbReference type="EMBL" id="SWLB01000003">
    <property type="protein sequence ID" value="KAF3339850.1"/>
    <property type="molecule type" value="Genomic_DNA"/>
</dbReference>
<name>A0A833R7Y7_9POAL</name>
<protein>
    <submittedName>
        <fullName evidence="1">Uncharacterized protein</fullName>
    </submittedName>
</protein>
<keyword evidence="2" id="KW-1185">Reference proteome</keyword>
<sequence>MMTVELEFVAGSIVKKEEEKGEKGFVKGVVTYTVMDDLSVMPMSTISSVTLLNQFGIKDLSTLQEETVSLGLPERSPSRPYSADLLVSRTEAISLLRLNASLPADHLALTIDVSDLNNDLFGALVPCYFQTSIEILTHSSSSICQFECFSSRVLYESTIPQSLEYPEALSYRLNCTR</sequence>
<dbReference type="Proteomes" id="UP000623129">
    <property type="component" value="Unassembled WGS sequence"/>
</dbReference>
<evidence type="ECO:0000313" key="1">
    <source>
        <dbReference type="EMBL" id="KAF3339850.1"/>
    </source>
</evidence>
<dbReference type="InterPro" id="IPR007750">
    <property type="entry name" value="DUF674"/>
</dbReference>
<organism evidence="1 2">
    <name type="scientific">Carex littledalei</name>
    <dbReference type="NCBI Taxonomy" id="544730"/>
    <lineage>
        <taxon>Eukaryota</taxon>
        <taxon>Viridiplantae</taxon>
        <taxon>Streptophyta</taxon>
        <taxon>Embryophyta</taxon>
        <taxon>Tracheophyta</taxon>
        <taxon>Spermatophyta</taxon>
        <taxon>Magnoliopsida</taxon>
        <taxon>Liliopsida</taxon>
        <taxon>Poales</taxon>
        <taxon>Cyperaceae</taxon>
        <taxon>Cyperoideae</taxon>
        <taxon>Cariceae</taxon>
        <taxon>Carex</taxon>
        <taxon>Carex subgen. Euthyceras</taxon>
    </lineage>
</organism>
<dbReference type="PANTHER" id="PTHR33103:SF19">
    <property type="entry name" value="OS09G0544700 PROTEIN"/>
    <property type="match status" value="1"/>
</dbReference>
<evidence type="ECO:0000313" key="2">
    <source>
        <dbReference type="Proteomes" id="UP000623129"/>
    </source>
</evidence>
<dbReference type="OrthoDB" id="2014278at2759"/>
<dbReference type="AlphaFoldDB" id="A0A833R7Y7"/>
<gene>
    <name evidence="1" type="ORF">FCM35_KLT15621</name>
</gene>
<accession>A0A833R7Y7</accession>